<dbReference type="EMBL" id="HF562931">
    <property type="protein sequence ID" value="CCQ19269.1"/>
    <property type="molecule type" value="Genomic_DNA"/>
</dbReference>
<sequence>MFRKYIRCPQKYSPKGFRLPDMEIGQLHNPCYLNANEIDIENSIINVDNTVVYLVGKNIKLLNNKFYGHNQVIRIIADKIELTQNEFIGKNRTFEAVGVNIYSMLNAHKGHTSKVIKTGAYIKESKNVHFGNDQYHKITGVALSEVRDEHSEVLPLMQLARLVIVRTGDVHYQDEFFINRDNCMYDGNNQTQIMHATKVKDRANFFIGDHQIHRETGKNVTTTLNWYVGEDIIHTINGVAQKDDLL</sequence>
<protein>
    <submittedName>
        <fullName evidence="1">EP1-like</fullName>
    </submittedName>
</protein>
<reference evidence="1" key="1">
    <citation type="journal article" date="2013" name="PLoS ONE">
        <title>Adaptive selection on bracovirus genomes drives the specialization of cotesia parasitoid wasps.</title>
        <authorList>
            <person name="Jancek S."/>
            <person name="Bezier A."/>
            <person name="Gayral P."/>
            <person name="Paillusson C."/>
            <person name="Kaiser L."/>
            <person name="Dupas S."/>
            <person name="Le Ru B.P."/>
            <person name="Barbe V."/>
            <person name="Periquet G."/>
            <person name="Drezen J.-M."/>
            <person name="Herniou E.A."/>
        </authorList>
    </citation>
    <scope>NUCLEOTIDE SEQUENCE</scope>
    <source>
        <strain evidence="1">Kitale</strain>
    </source>
</reference>
<accession>S0DHE1</accession>
<name>S0DHE1_9VIRU</name>
<proteinExistence type="predicted"/>
<gene>
    <name evidence="1" type="primary">ep1-like</name>
    <name evidence="1" type="ORF">CSKBV_37.1</name>
</gene>
<evidence type="ECO:0000313" key="1">
    <source>
        <dbReference type="EMBL" id="CCQ19269.1"/>
    </source>
</evidence>
<organism evidence="1">
    <name type="scientific">Cotesia sesamiae Kitale bracovirus</name>
    <dbReference type="NCBI Taxonomy" id="452648"/>
    <lineage>
        <taxon>Viruses</taxon>
        <taxon>Viruses incertae sedis</taxon>
        <taxon>Polydnaviriformidae</taxon>
        <taxon>Bracoviriform</taxon>
        <taxon>Cotesia sesamiae bracovirus</taxon>
    </lineage>
</organism>